<protein>
    <recommendedName>
        <fullName evidence="4">DUF2208 domain-containing protein</fullName>
    </recommendedName>
</protein>
<keyword evidence="1" id="KW-0812">Transmembrane</keyword>
<feature type="transmembrane region" description="Helical" evidence="1">
    <location>
        <begin position="40"/>
        <end position="69"/>
    </location>
</feature>
<evidence type="ECO:0000313" key="3">
    <source>
        <dbReference type="Proteomes" id="UP000316217"/>
    </source>
</evidence>
<accession>A0A520KR97</accession>
<proteinExistence type="predicted"/>
<sequence>MMVEFSTKGAVEKPAASYDYYDVVEDLAKKDRWRRWSRSLSLAAIYLAISLAMGYVFGMIALFFCLIVVCSGIVPLMHVVTPRAYIVAGNFIIWGPGGLGRKERLELDGDLKAILKEDRNLVEIKSKWVTILYLYSHDPKTLHKILERKIKVSRRKK</sequence>
<evidence type="ECO:0000256" key="1">
    <source>
        <dbReference type="SAM" id="Phobius"/>
    </source>
</evidence>
<evidence type="ECO:0008006" key="4">
    <source>
        <dbReference type="Google" id="ProtNLM"/>
    </source>
</evidence>
<organism evidence="2 3">
    <name type="scientific">Candidatus Methanodesulfokora washburnensis</name>
    <dbReference type="NCBI Taxonomy" id="2478471"/>
    <lineage>
        <taxon>Archaea</taxon>
        <taxon>Thermoproteota</taxon>
        <taxon>Candidatus Korarchaeia</taxon>
        <taxon>Candidatus Korarchaeia incertae sedis</taxon>
        <taxon>Candidatus Methanodesulfokora</taxon>
    </lineage>
</organism>
<reference evidence="2 3" key="1">
    <citation type="journal article" date="2019" name="Nat. Microbiol.">
        <title>Wide diversity of methane and short-chain alkane metabolisms in uncultured archaea.</title>
        <authorList>
            <person name="Borrel G."/>
            <person name="Adam P.S."/>
            <person name="McKay L.J."/>
            <person name="Chen L.X."/>
            <person name="Sierra-Garcia I.N."/>
            <person name="Sieber C.M."/>
            <person name="Letourneur Q."/>
            <person name="Ghozlane A."/>
            <person name="Andersen G.L."/>
            <person name="Li W.J."/>
            <person name="Hallam S.J."/>
            <person name="Muyzer G."/>
            <person name="de Oliveira V.M."/>
            <person name="Inskeep W.P."/>
            <person name="Banfield J.F."/>
            <person name="Gribaldo S."/>
        </authorList>
    </citation>
    <scope>NUCLEOTIDE SEQUENCE [LARGE SCALE GENOMIC DNA]</scope>
    <source>
        <strain evidence="2">NM4</strain>
    </source>
</reference>
<keyword evidence="1" id="KW-1133">Transmembrane helix</keyword>
<dbReference type="AlphaFoldDB" id="A0A520KR97"/>
<evidence type="ECO:0000313" key="2">
    <source>
        <dbReference type="EMBL" id="RZN63577.1"/>
    </source>
</evidence>
<dbReference type="Proteomes" id="UP000316217">
    <property type="component" value="Unassembled WGS sequence"/>
</dbReference>
<name>A0A520KR97_9CREN</name>
<keyword evidence="1" id="KW-0472">Membrane</keyword>
<dbReference type="EMBL" id="RXII01000009">
    <property type="protein sequence ID" value="RZN63577.1"/>
    <property type="molecule type" value="Genomic_DNA"/>
</dbReference>
<comment type="caution">
    <text evidence="2">The sequence shown here is derived from an EMBL/GenBank/DDBJ whole genome shotgun (WGS) entry which is preliminary data.</text>
</comment>
<gene>
    <name evidence="2" type="ORF">EF810_00550</name>
</gene>